<evidence type="ECO:0000313" key="2">
    <source>
        <dbReference type="Proteomes" id="UP001501757"/>
    </source>
</evidence>
<name>A0ABP3HI22_9ALTE</name>
<gene>
    <name evidence="1" type="ORF">GCM10009092_38060</name>
</gene>
<accession>A0ABP3HI22</accession>
<dbReference type="RefSeq" id="WP_343847074.1">
    <property type="nucleotide sequence ID" value="NZ_BAAAEI010000023.1"/>
</dbReference>
<dbReference type="Proteomes" id="UP001501757">
    <property type="component" value="Unassembled WGS sequence"/>
</dbReference>
<reference evidence="2" key="1">
    <citation type="journal article" date="2019" name="Int. J. Syst. Evol. Microbiol.">
        <title>The Global Catalogue of Microorganisms (GCM) 10K type strain sequencing project: providing services to taxonomists for standard genome sequencing and annotation.</title>
        <authorList>
            <consortium name="The Broad Institute Genomics Platform"/>
            <consortium name="The Broad Institute Genome Sequencing Center for Infectious Disease"/>
            <person name="Wu L."/>
            <person name="Ma J."/>
        </authorList>
    </citation>
    <scope>NUCLEOTIDE SEQUENCE [LARGE SCALE GENOMIC DNA]</scope>
    <source>
        <strain evidence="2">JCM 13378</strain>
    </source>
</reference>
<sequence>MIKTTFHNKSRRLRKKLHLGEFAQCGVDILLHLSDAQEQTDSAFFAQWDSWVQNQALCYTSSNVQGTLHITLFSDADRPGLTEVYTQCGLWLHTQPLVSQVKVGAPYDIYYDARPFSPAGAD</sequence>
<proteinExistence type="predicted"/>
<dbReference type="Pfam" id="PF04320">
    <property type="entry name" value="YggL_50S_bp"/>
    <property type="match status" value="1"/>
</dbReference>
<dbReference type="EMBL" id="BAAAEI010000023">
    <property type="protein sequence ID" value="GAA0370152.1"/>
    <property type="molecule type" value="Genomic_DNA"/>
</dbReference>
<protein>
    <submittedName>
        <fullName evidence="1">Uncharacterized protein</fullName>
    </submittedName>
</protein>
<keyword evidence="2" id="KW-1185">Reference proteome</keyword>
<evidence type="ECO:0000313" key="1">
    <source>
        <dbReference type="EMBL" id="GAA0370152.1"/>
    </source>
</evidence>
<comment type="caution">
    <text evidence="1">The sequence shown here is derived from an EMBL/GenBank/DDBJ whole genome shotgun (WGS) entry which is preliminary data.</text>
</comment>
<dbReference type="InterPro" id="IPR007416">
    <property type="entry name" value="YggL_50S_bp"/>
</dbReference>
<organism evidence="1 2">
    <name type="scientific">Bowmanella denitrificans</name>
    <dbReference type="NCBI Taxonomy" id="366582"/>
    <lineage>
        <taxon>Bacteria</taxon>
        <taxon>Pseudomonadati</taxon>
        <taxon>Pseudomonadota</taxon>
        <taxon>Gammaproteobacteria</taxon>
        <taxon>Alteromonadales</taxon>
        <taxon>Alteromonadaceae</taxon>
        <taxon>Bowmanella</taxon>
    </lineage>
</organism>